<accession>A0ACB7H797</accession>
<sequence>MLQLFFAVAFSAVPLTLYVPPIRSLNPFVETIEDLLRQTAFYSLRAYPRFRLAFSRIFSNLFRLSRFAAPS</sequence>
<comment type="caution">
    <text evidence="1">The sequence shown here is derived from an EMBL/GenBank/DDBJ whole genome shotgun (WGS) entry which is preliminary data.</text>
</comment>
<keyword evidence="2" id="KW-1185">Reference proteome</keyword>
<name>A0ACB7H797_MANES</name>
<proteinExistence type="predicted"/>
<reference evidence="2" key="1">
    <citation type="journal article" date="2016" name="Nat. Biotechnol.">
        <title>Sequencing wild and cultivated cassava and related species reveals extensive interspecific hybridization and genetic diversity.</title>
        <authorList>
            <person name="Bredeson J.V."/>
            <person name="Lyons J.B."/>
            <person name="Prochnik S.E."/>
            <person name="Wu G.A."/>
            <person name="Ha C.M."/>
            <person name="Edsinger-Gonzales E."/>
            <person name="Grimwood J."/>
            <person name="Schmutz J."/>
            <person name="Rabbi I.Y."/>
            <person name="Egesi C."/>
            <person name="Nauluvula P."/>
            <person name="Lebot V."/>
            <person name="Ndunguru J."/>
            <person name="Mkamilo G."/>
            <person name="Bart R.S."/>
            <person name="Setter T.L."/>
            <person name="Gleadow R.M."/>
            <person name="Kulakow P."/>
            <person name="Ferguson M.E."/>
            <person name="Rounsley S."/>
            <person name="Rokhsar D.S."/>
        </authorList>
    </citation>
    <scope>NUCLEOTIDE SEQUENCE [LARGE SCALE GENOMIC DNA]</scope>
    <source>
        <strain evidence="2">cv. AM560-2</strain>
    </source>
</reference>
<dbReference type="EMBL" id="CM004395">
    <property type="protein sequence ID" value="KAG8646781.1"/>
    <property type="molecule type" value="Genomic_DNA"/>
</dbReference>
<protein>
    <submittedName>
        <fullName evidence="1">Uncharacterized protein</fullName>
    </submittedName>
</protein>
<organism evidence="1 2">
    <name type="scientific">Manihot esculenta</name>
    <name type="common">Cassava</name>
    <name type="synonym">Jatropha manihot</name>
    <dbReference type="NCBI Taxonomy" id="3983"/>
    <lineage>
        <taxon>Eukaryota</taxon>
        <taxon>Viridiplantae</taxon>
        <taxon>Streptophyta</taxon>
        <taxon>Embryophyta</taxon>
        <taxon>Tracheophyta</taxon>
        <taxon>Spermatophyta</taxon>
        <taxon>Magnoliopsida</taxon>
        <taxon>eudicotyledons</taxon>
        <taxon>Gunneridae</taxon>
        <taxon>Pentapetalae</taxon>
        <taxon>rosids</taxon>
        <taxon>fabids</taxon>
        <taxon>Malpighiales</taxon>
        <taxon>Euphorbiaceae</taxon>
        <taxon>Crotonoideae</taxon>
        <taxon>Manihoteae</taxon>
        <taxon>Manihot</taxon>
    </lineage>
</organism>
<gene>
    <name evidence="1" type="ORF">MANES_09G026700v8</name>
</gene>
<evidence type="ECO:0000313" key="2">
    <source>
        <dbReference type="Proteomes" id="UP000091857"/>
    </source>
</evidence>
<dbReference type="Proteomes" id="UP000091857">
    <property type="component" value="Chromosome 9"/>
</dbReference>
<evidence type="ECO:0000313" key="1">
    <source>
        <dbReference type="EMBL" id="KAG8646781.1"/>
    </source>
</evidence>